<evidence type="ECO:0000313" key="3">
    <source>
        <dbReference type="EMBL" id="MBR0683231.1"/>
    </source>
</evidence>
<evidence type="ECO:0000313" key="4">
    <source>
        <dbReference type="Proteomes" id="UP001138709"/>
    </source>
</evidence>
<reference evidence="3" key="2">
    <citation type="journal article" date="2021" name="Syst. Appl. Microbiol.">
        <title>Roseomonas hellenica sp. nov., isolated from roots of wild-growing Alkanna tinctoria.</title>
        <authorList>
            <person name="Rat A."/>
            <person name="Naranjo H.D."/>
            <person name="Lebbe L."/>
            <person name="Cnockaert M."/>
            <person name="Krigas N."/>
            <person name="Grigoriadou K."/>
            <person name="Maloupa E."/>
            <person name="Willems A."/>
        </authorList>
    </citation>
    <scope>NUCLEOTIDE SEQUENCE</scope>
    <source>
        <strain evidence="3">LMG 31228</strain>
    </source>
</reference>
<dbReference type="InterPro" id="IPR028992">
    <property type="entry name" value="Hedgehog/Intein_dom"/>
</dbReference>
<comment type="caution">
    <text evidence="3">The sequence shown here is derived from an EMBL/GenBank/DDBJ whole genome shotgun (WGS) entry which is preliminary data.</text>
</comment>
<reference evidence="3" key="1">
    <citation type="submission" date="2020-01" db="EMBL/GenBank/DDBJ databases">
        <authorList>
            <person name="Rat A."/>
        </authorList>
    </citation>
    <scope>NUCLEOTIDE SEQUENCE</scope>
    <source>
        <strain evidence="3">LMG 31228</strain>
    </source>
</reference>
<protein>
    <recommendedName>
        <fullName evidence="2">Hedgehog/Intein (Hint) domain-containing protein</fullName>
    </recommendedName>
</protein>
<dbReference type="AlphaFoldDB" id="A0A9X9XHP5"/>
<evidence type="ECO:0000259" key="2">
    <source>
        <dbReference type="Pfam" id="PF13403"/>
    </source>
</evidence>
<sequence length="200" mass="21630">MTQGYLPSPEPRRPAMSEPPSEDTTFTGLLPTSLVVTIRGERPADELEAGEIVIVLARAGYSPVQRVTETIVDLARRPEAAPVLVTEGALDRFSPSRTTVLAPQSLLGLDDWLIPAEALVNGRSIRRLPASGLVRYVQLEMGQHDMIVADGVRVASLRRGEEPCRPLLGPGPTLDALRERILRRIPSLEAAGLLPPAEHG</sequence>
<name>A0A9X9XHP5_9PROT</name>
<evidence type="ECO:0000256" key="1">
    <source>
        <dbReference type="SAM" id="MobiDB-lite"/>
    </source>
</evidence>
<dbReference type="EMBL" id="JAAEDL010000028">
    <property type="protein sequence ID" value="MBR0683231.1"/>
    <property type="molecule type" value="Genomic_DNA"/>
</dbReference>
<accession>A0A9X9XHP5</accession>
<organism evidence="3 4">
    <name type="scientific">Neoroseomonas eburnea</name>
    <dbReference type="NCBI Taxonomy" id="1346889"/>
    <lineage>
        <taxon>Bacteria</taxon>
        <taxon>Pseudomonadati</taxon>
        <taxon>Pseudomonadota</taxon>
        <taxon>Alphaproteobacteria</taxon>
        <taxon>Acetobacterales</taxon>
        <taxon>Acetobacteraceae</taxon>
        <taxon>Neoroseomonas</taxon>
    </lineage>
</organism>
<dbReference type="RefSeq" id="WP_211848802.1">
    <property type="nucleotide sequence ID" value="NZ_JAAEDL010000028.1"/>
</dbReference>
<proteinExistence type="predicted"/>
<keyword evidence="4" id="KW-1185">Reference proteome</keyword>
<feature type="domain" description="Hedgehog/Intein (Hint)" evidence="2">
    <location>
        <begin position="30"/>
        <end position="160"/>
    </location>
</feature>
<feature type="region of interest" description="Disordered" evidence="1">
    <location>
        <begin position="1"/>
        <end position="28"/>
    </location>
</feature>
<dbReference type="Proteomes" id="UP001138709">
    <property type="component" value="Unassembled WGS sequence"/>
</dbReference>
<gene>
    <name evidence="3" type="ORF">GXW74_22280</name>
</gene>
<dbReference type="Pfam" id="PF13403">
    <property type="entry name" value="Hint_2"/>
    <property type="match status" value="1"/>
</dbReference>